<dbReference type="NCBIfam" id="NF033543">
    <property type="entry name" value="transpos_IS256"/>
    <property type="match status" value="1"/>
</dbReference>
<organism evidence="7 8">
    <name type="scientific">Companilactobacillus suantsaicola</name>
    <dbReference type="NCBI Taxonomy" id="2487723"/>
    <lineage>
        <taxon>Bacteria</taxon>
        <taxon>Bacillati</taxon>
        <taxon>Bacillota</taxon>
        <taxon>Bacilli</taxon>
        <taxon>Lactobacillales</taxon>
        <taxon>Lactobacillaceae</taxon>
        <taxon>Companilactobacillus</taxon>
    </lineage>
</organism>
<keyword evidence="3 6" id="KW-0815">Transposition</keyword>
<sequence length="269" mass="30872">MNQFNKEILDALSSDSKTSLKDVFRNQLEQTVNTLLQEELSAVLGYQPYERNDSSSHGDNARNGSYQRTIDTEFGPINITVPRDRKNKFRNALFEPYSRRTDTLESMIIKMYSKGITTREIADLVERMYGDYYSPTTVSNITKQVGNLVEEFHDRTFKHSQYVCVFLDATYIPLKRETVEREAVNIAIGIRSDGGKEVLDFSVAPNENGEAWRELLESLRNRGIEKVQLFIADGFIGLENVIAEIYPTAKFQRCLVHVLRNLTSHVRKS</sequence>
<comment type="similarity">
    <text evidence="2 6">Belongs to the transposase mutator family.</text>
</comment>
<evidence type="ECO:0000313" key="8">
    <source>
        <dbReference type="Proteomes" id="UP000298021"/>
    </source>
</evidence>
<evidence type="ECO:0000256" key="3">
    <source>
        <dbReference type="ARBA" id="ARBA00022578"/>
    </source>
</evidence>
<keyword evidence="6" id="KW-0814">Transposable element</keyword>
<evidence type="ECO:0000313" key="7">
    <source>
        <dbReference type="EMBL" id="TGD22197.1"/>
    </source>
</evidence>
<comment type="function">
    <text evidence="1 6">Required for the transposition of the insertion element.</text>
</comment>
<dbReference type="OrthoDB" id="9779930at2"/>
<dbReference type="Proteomes" id="UP000298021">
    <property type="component" value="Unassembled WGS sequence"/>
</dbReference>
<protein>
    <recommendedName>
        <fullName evidence="6">Mutator family transposase</fullName>
    </recommendedName>
</protein>
<dbReference type="GO" id="GO:0003677">
    <property type="term" value="F:DNA binding"/>
    <property type="evidence" value="ECO:0007669"/>
    <property type="project" value="UniProtKB-UniRule"/>
</dbReference>
<comment type="caution">
    <text evidence="7">The sequence shown here is derived from an EMBL/GenBank/DDBJ whole genome shotgun (WGS) entry which is preliminary data.</text>
</comment>
<dbReference type="InterPro" id="IPR001207">
    <property type="entry name" value="Transposase_mutator"/>
</dbReference>
<reference evidence="7 8" key="1">
    <citation type="submission" date="2018-10" db="EMBL/GenBank/DDBJ databases">
        <title>Lactobacillus sp. R7 and Lactobacillus sp. R19 isolated from fermented mustard green product of Taiwan.</title>
        <authorList>
            <person name="Lin S.-T."/>
        </authorList>
    </citation>
    <scope>NUCLEOTIDE SEQUENCE [LARGE SCALE GENOMIC DNA]</scope>
    <source>
        <strain evidence="7 8">BCRC 81127</strain>
    </source>
</reference>
<dbReference type="GO" id="GO:0004803">
    <property type="term" value="F:transposase activity"/>
    <property type="evidence" value="ECO:0007669"/>
    <property type="project" value="UniProtKB-UniRule"/>
</dbReference>
<evidence type="ECO:0000256" key="6">
    <source>
        <dbReference type="RuleBase" id="RU365089"/>
    </source>
</evidence>
<name>A0A4Z0JH93_9LACO</name>
<dbReference type="AlphaFoldDB" id="A0A4Z0JH93"/>
<proteinExistence type="inferred from homology"/>
<keyword evidence="8" id="KW-1185">Reference proteome</keyword>
<evidence type="ECO:0000256" key="1">
    <source>
        <dbReference type="ARBA" id="ARBA00002190"/>
    </source>
</evidence>
<feature type="non-terminal residue" evidence="7">
    <location>
        <position position="269"/>
    </location>
</feature>
<evidence type="ECO:0000256" key="4">
    <source>
        <dbReference type="ARBA" id="ARBA00023125"/>
    </source>
</evidence>
<dbReference type="Pfam" id="PF00872">
    <property type="entry name" value="Transposase_mut"/>
    <property type="match status" value="1"/>
</dbReference>
<evidence type="ECO:0000256" key="5">
    <source>
        <dbReference type="ARBA" id="ARBA00023172"/>
    </source>
</evidence>
<dbReference type="GO" id="GO:0006313">
    <property type="term" value="P:DNA transposition"/>
    <property type="evidence" value="ECO:0007669"/>
    <property type="project" value="UniProtKB-UniRule"/>
</dbReference>
<dbReference type="PANTHER" id="PTHR33217">
    <property type="entry name" value="TRANSPOSASE FOR INSERTION SEQUENCE ELEMENT IS1081"/>
    <property type="match status" value="1"/>
</dbReference>
<evidence type="ECO:0000256" key="2">
    <source>
        <dbReference type="ARBA" id="ARBA00010961"/>
    </source>
</evidence>
<accession>A0A4Z0JH93</accession>
<dbReference type="RefSeq" id="WP_135373773.1">
    <property type="nucleotide sequence ID" value="NZ_RKLY01000026.1"/>
</dbReference>
<dbReference type="PANTHER" id="PTHR33217:SF7">
    <property type="entry name" value="TRANSPOSASE FOR INSERTION SEQUENCE ELEMENT IS1081"/>
    <property type="match status" value="1"/>
</dbReference>
<gene>
    <name evidence="7" type="ORF">EGT49_09670</name>
</gene>
<dbReference type="EMBL" id="RKLY01000026">
    <property type="protein sequence ID" value="TGD22197.1"/>
    <property type="molecule type" value="Genomic_DNA"/>
</dbReference>
<keyword evidence="4 6" id="KW-0238">DNA-binding</keyword>
<keyword evidence="5 6" id="KW-0233">DNA recombination</keyword>